<keyword evidence="6 10" id="KW-1133">Transmembrane helix</keyword>
<keyword evidence="7 10" id="KW-0472">Membrane</keyword>
<dbReference type="GO" id="GO:0004984">
    <property type="term" value="F:olfactory receptor activity"/>
    <property type="evidence" value="ECO:0007669"/>
    <property type="project" value="InterPro"/>
</dbReference>
<evidence type="ECO:0000256" key="7">
    <source>
        <dbReference type="ARBA" id="ARBA00023136"/>
    </source>
</evidence>
<name>A0AA38IXH0_9CUCU</name>
<keyword evidence="5 10" id="KW-0552">Olfaction</keyword>
<comment type="similarity">
    <text evidence="10">Belongs to the insect chemoreceptor superfamily. Heteromeric odorant receptor channel (TC 1.A.69) family.</text>
</comment>
<keyword evidence="8 10" id="KW-0675">Receptor</keyword>
<evidence type="ECO:0000256" key="3">
    <source>
        <dbReference type="ARBA" id="ARBA00022606"/>
    </source>
</evidence>
<evidence type="ECO:0000256" key="4">
    <source>
        <dbReference type="ARBA" id="ARBA00022692"/>
    </source>
</evidence>
<comment type="caution">
    <text evidence="10">Lacks conserved residue(s) required for the propagation of feature annotation.</text>
</comment>
<sequence>MAAYQTFFEPNAALSEDPYWPLRLIFLDMFQHKPIKYLLNIMLVLTTILIPLETLLLLQAFDGVYFIKYFTTYIGSIFTCITIYSIPQIHKSISYGMNHLGIWTMNSAGPVVEKSIRREIFYENVFTIITLVLSVLTGMTYMVPNNNDKDFFLGQVVIEKFFPKFEKLLSFSHKMSSLVVSIVLIAPFHMLIYYCGHARMQFQMFLRCLRNLNYGYDELDLLKSNYNEEYQKEITRRLKFSIDRHVRIYSVHDKVLKDLRNYIFVFAIFGALMGLGLVVYGVSSQSSLQEKYLHVVGLGTTYILTFIHTIWVGQACENVTSQMFEILRQSDWYYWNDKNKKIYLLHLLKSEKPYKLQYSQNVSVNYELGVSMLKSIFSMITVLIRLKHDYYLNRN</sequence>
<feature type="transmembrane region" description="Helical" evidence="10">
    <location>
        <begin position="262"/>
        <end position="280"/>
    </location>
</feature>
<evidence type="ECO:0000256" key="1">
    <source>
        <dbReference type="ARBA" id="ARBA00004651"/>
    </source>
</evidence>
<dbReference type="GO" id="GO:0005549">
    <property type="term" value="F:odorant binding"/>
    <property type="evidence" value="ECO:0007669"/>
    <property type="project" value="InterPro"/>
</dbReference>
<evidence type="ECO:0000256" key="8">
    <source>
        <dbReference type="ARBA" id="ARBA00023170"/>
    </source>
</evidence>
<dbReference type="PANTHER" id="PTHR21137:SF35">
    <property type="entry name" value="ODORANT RECEPTOR 19A-RELATED"/>
    <property type="match status" value="1"/>
</dbReference>
<keyword evidence="4 10" id="KW-0812">Transmembrane</keyword>
<evidence type="ECO:0000256" key="6">
    <source>
        <dbReference type="ARBA" id="ARBA00022989"/>
    </source>
</evidence>
<keyword evidence="12" id="KW-1185">Reference proteome</keyword>
<keyword evidence="3 10" id="KW-0716">Sensory transduction</keyword>
<dbReference type="PANTHER" id="PTHR21137">
    <property type="entry name" value="ODORANT RECEPTOR"/>
    <property type="match status" value="1"/>
</dbReference>
<keyword evidence="2" id="KW-1003">Cell membrane</keyword>
<feature type="transmembrane region" description="Helical" evidence="10">
    <location>
        <begin position="66"/>
        <end position="87"/>
    </location>
</feature>
<comment type="subcellular location">
    <subcellularLocation>
        <location evidence="1 10">Cell membrane</location>
        <topology evidence="1 10">Multi-pass membrane protein</topology>
    </subcellularLocation>
</comment>
<proteinExistence type="inferred from homology"/>
<gene>
    <name evidence="11" type="ORF">Zmor_008265</name>
</gene>
<evidence type="ECO:0000256" key="9">
    <source>
        <dbReference type="ARBA" id="ARBA00023224"/>
    </source>
</evidence>
<organism evidence="11 12">
    <name type="scientific">Zophobas morio</name>
    <dbReference type="NCBI Taxonomy" id="2755281"/>
    <lineage>
        <taxon>Eukaryota</taxon>
        <taxon>Metazoa</taxon>
        <taxon>Ecdysozoa</taxon>
        <taxon>Arthropoda</taxon>
        <taxon>Hexapoda</taxon>
        <taxon>Insecta</taxon>
        <taxon>Pterygota</taxon>
        <taxon>Neoptera</taxon>
        <taxon>Endopterygota</taxon>
        <taxon>Coleoptera</taxon>
        <taxon>Polyphaga</taxon>
        <taxon>Cucujiformia</taxon>
        <taxon>Tenebrionidae</taxon>
        <taxon>Zophobas</taxon>
    </lineage>
</organism>
<dbReference type="InterPro" id="IPR004117">
    <property type="entry name" value="7tm6_olfct_rcpt"/>
</dbReference>
<protein>
    <recommendedName>
        <fullName evidence="10">Odorant receptor</fullName>
    </recommendedName>
</protein>
<evidence type="ECO:0000313" key="12">
    <source>
        <dbReference type="Proteomes" id="UP001168821"/>
    </source>
</evidence>
<comment type="caution">
    <text evidence="11">The sequence shown here is derived from an EMBL/GenBank/DDBJ whole genome shotgun (WGS) entry which is preliminary data.</text>
</comment>
<dbReference type="AlphaFoldDB" id="A0AA38IXH0"/>
<feature type="transmembrane region" description="Helical" evidence="10">
    <location>
        <begin position="292"/>
        <end position="313"/>
    </location>
</feature>
<dbReference type="GO" id="GO:0005886">
    <property type="term" value="C:plasma membrane"/>
    <property type="evidence" value="ECO:0007669"/>
    <property type="project" value="UniProtKB-SubCell"/>
</dbReference>
<feature type="transmembrane region" description="Helical" evidence="10">
    <location>
        <begin position="37"/>
        <end position="60"/>
    </location>
</feature>
<evidence type="ECO:0000256" key="2">
    <source>
        <dbReference type="ARBA" id="ARBA00022475"/>
    </source>
</evidence>
<dbReference type="Proteomes" id="UP001168821">
    <property type="component" value="Unassembled WGS sequence"/>
</dbReference>
<dbReference type="EMBL" id="JALNTZ010000002">
    <property type="protein sequence ID" value="KAJ3664060.1"/>
    <property type="molecule type" value="Genomic_DNA"/>
</dbReference>
<evidence type="ECO:0000256" key="5">
    <source>
        <dbReference type="ARBA" id="ARBA00022725"/>
    </source>
</evidence>
<evidence type="ECO:0000313" key="11">
    <source>
        <dbReference type="EMBL" id="KAJ3664060.1"/>
    </source>
</evidence>
<feature type="transmembrane region" description="Helical" evidence="10">
    <location>
        <begin position="124"/>
        <end position="143"/>
    </location>
</feature>
<keyword evidence="9 10" id="KW-0807">Transducer</keyword>
<dbReference type="GO" id="GO:0007165">
    <property type="term" value="P:signal transduction"/>
    <property type="evidence" value="ECO:0007669"/>
    <property type="project" value="UniProtKB-KW"/>
</dbReference>
<evidence type="ECO:0000256" key="10">
    <source>
        <dbReference type="RuleBase" id="RU351113"/>
    </source>
</evidence>
<feature type="transmembrane region" description="Helical" evidence="10">
    <location>
        <begin position="175"/>
        <end position="195"/>
    </location>
</feature>
<reference evidence="11" key="1">
    <citation type="journal article" date="2023" name="G3 (Bethesda)">
        <title>Whole genome assemblies of Zophobas morio and Tenebrio molitor.</title>
        <authorList>
            <person name="Kaur S."/>
            <person name="Stinson S.A."/>
            <person name="diCenzo G.C."/>
        </authorList>
    </citation>
    <scope>NUCLEOTIDE SEQUENCE</scope>
    <source>
        <strain evidence="11">QUZm001</strain>
    </source>
</reference>
<accession>A0AA38IXH0</accession>